<dbReference type="GO" id="GO:0000460">
    <property type="term" value="P:maturation of 5.8S rRNA"/>
    <property type="evidence" value="ECO:0007669"/>
    <property type="project" value="TreeGrafter"/>
</dbReference>
<dbReference type="EMBL" id="KQ241692">
    <property type="protein sequence ID" value="KNC85628.1"/>
    <property type="molecule type" value="Genomic_DNA"/>
</dbReference>
<dbReference type="GeneID" id="25902705"/>
<dbReference type="STRING" id="667725.A0A0L0GBL5"/>
<dbReference type="eggNOG" id="KOG2780">
    <property type="taxonomic scope" value="Eukaryota"/>
</dbReference>
<dbReference type="GO" id="GO:0030687">
    <property type="term" value="C:preribosome, large subunit precursor"/>
    <property type="evidence" value="ECO:0007669"/>
    <property type="project" value="TreeGrafter"/>
</dbReference>
<dbReference type="InterPro" id="IPR044281">
    <property type="entry name" value="IMP4/RPF1"/>
</dbReference>
<evidence type="ECO:0000313" key="2">
    <source>
        <dbReference type="EMBL" id="KNC85628.1"/>
    </source>
</evidence>
<sequence>MFNALFPQNPQFVGRQAVTFHNQRDFIFFRQHRYIFRNGKRVGLQEIGPRFTLKLKSVQKGTFDSKFGEFEFMLNVSYMCLPSSDYGGVHVFTITQTVQAGQSTDTEFA</sequence>
<proteinExistence type="predicted"/>
<dbReference type="RefSeq" id="XP_014159530.1">
    <property type="nucleotide sequence ID" value="XM_014304055.1"/>
</dbReference>
<reference evidence="2 3" key="1">
    <citation type="submission" date="2011-02" db="EMBL/GenBank/DDBJ databases">
        <title>The Genome Sequence of Sphaeroforma arctica JP610.</title>
        <authorList>
            <consortium name="The Broad Institute Genome Sequencing Platform"/>
            <person name="Russ C."/>
            <person name="Cuomo C."/>
            <person name="Young S.K."/>
            <person name="Zeng Q."/>
            <person name="Gargeya S."/>
            <person name="Alvarado L."/>
            <person name="Berlin A."/>
            <person name="Chapman S.B."/>
            <person name="Chen Z."/>
            <person name="Freedman E."/>
            <person name="Gellesch M."/>
            <person name="Goldberg J."/>
            <person name="Griggs A."/>
            <person name="Gujja S."/>
            <person name="Heilman E."/>
            <person name="Heiman D."/>
            <person name="Howarth C."/>
            <person name="Mehta T."/>
            <person name="Neiman D."/>
            <person name="Pearson M."/>
            <person name="Roberts A."/>
            <person name="Saif S."/>
            <person name="Shea T."/>
            <person name="Shenoy N."/>
            <person name="Sisk P."/>
            <person name="Stolte C."/>
            <person name="Sykes S."/>
            <person name="White J."/>
            <person name="Yandava C."/>
            <person name="Burger G."/>
            <person name="Gray M.W."/>
            <person name="Holland P.W.H."/>
            <person name="King N."/>
            <person name="Lang F.B.F."/>
            <person name="Roger A.J."/>
            <person name="Ruiz-Trillo I."/>
            <person name="Haas B."/>
            <person name="Nusbaum C."/>
            <person name="Birren B."/>
        </authorList>
    </citation>
    <scope>NUCLEOTIDE SEQUENCE [LARGE SCALE GENOMIC DNA]</scope>
    <source>
        <strain evidence="2 3">JP610</strain>
    </source>
</reference>
<dbReference type="InterPro" id="IPR007109">
    <property type="entry name" value="Brix"/>
</dbReference>
<dbReference type="GO" id="GO:0042134">
    <property type="term" value="F:rRNA primary transcript binding"/>
    <property type="evidence" value="ECO:0007669"/>
    <property type="project" value="InterPro"/>
</dbReference>
<accession>A0A0L0GBL5</accession>
<dbReference type="Pfam" id="PF04427">
    <property type="entry name" value="Brix"/>
    <property type="match status" value="1"/>
</dbReference>
<dbReference type="GO" id="GO:0005730">
    <property type="term" value="C:nucleolus"/>
    <property type="evidence" value="ECO:0007669"/>
    <property type="project" value="TreeGrafter"/>
</dbReference>
<gene>
    <name evidence="2" type="ORF">SARC_02201</name>
</gene>
<dbReference type="PANTHER" id="PTHR22734">
    <property type="entry name" value="U3 SMALL NUCLEOLAR RIBONUCLEOPROTEIN PROTEIN IMP4"/>
    <property type="match status" value="1"/>
</dbReference>
<dbReference type="PANTHER" id="PTHR22734:SF3">
    <property type="entry name" value="RIBOSOME PRODUCTION FACTOR 1"/>
    <property type="match status" value="1"/>
</dbReference>
<feature type="domain" description="Brix" evidence="1">
    <location>
        <begin position="1"/>
        <end position="64"/>
    </location>
</feature>
<dbReference type="AlphaFoldDB" id="A0A0L0GBL5"/>
<name>A0A0L0GBL5_9EUKA</name>
<evidence type="ECO:0000313" key="3">
    <source>
        <dbReference type="Proteomes" id="UP000054560"/>
    </source>
</evidence>
<protein>
    <recommendedName>
        <fullName evidence="1">Brix domain-containing protein</fullName>
    </recommendedName>
</protein>
<dbReference type="Proteomes" id="UP000054560">
    <property type="component" value="Unassembled WGS sequence"/>
</dbReference>
<organism evidence="2 3">
    <name type="scientific">Sphaeroforma arctica JP610</name>
    <dbReference type="NCBI Taxonomy" id="667725"/>
    <lineage>
        <taxon>Eukaryota</taxon>
        <taxon>Ichthyosporea</taxon>
        <taxon>Ichthyophonida</taxon>
        <taxon>Sphaeroforma</taxon>
    </lineage>
</organism>
<keyword evidence="3" id="KW-1185">Reference proteome</keyword>
<evidence type="ECO:0000259" key="1">
    <source>
        <dbReference type="PROSITE" id="PS50833"/>
    </source>
</evidence>
<dbReference type="SUPFAM" id="SSF52954">
    <property type="entry name" value="Class II aaRS ABD-related"/>
    <property type="match status" value="1"/>
</dbReference>
<dbReference type="GO" id="GO:0000470">
    <property type="term" value="P:maturation of LSU-rRNA"/>
    <property type="evidence" value="ECO:0007669"/>
    <property type="project" value="TreeGrafter"/>
</dbReference>
<dbReference type="PROSITE" id="PS50833">
    <property type="entry name" value="BRIX"/>
    <property type="match status" value="1"/>
</dbReference>
<dbReference type="OrthoDB" id="10253204at2759"/>